<accession>A0ABP1Q4G5</accession>
<evidence type="ECO:0000313" key="4">
    <source>
        <dbReference type="EMBL" id="CAL8088708.1"/>
    </source>
</evidence>
<keyword evidence="2" id="KW-0472">Membrane</keyword>
<keyword evidence="2" id="KW-1133">Transmembrane helix</keyword>
<organism evidence="4 5">
    <name type="scientific">Orchesella dallaii</name>
    <dbReference type="NCBI Taxonomy" id="48710"/>
    <lineage>
        <taxon>Eukaryota</taxon>
        <taxon>Metazoa</taxon>
        <taxon>Ecdysozoa</taxon>
        <taxon>Arthropoda</taxon>
        <taxon>Hexapoda</taxon>
        <taxon>Collembola</taxon>
        <taxon>Entomobryomorpha</taxon>
        <taxon>Entomobryoidea</taxon>
        <taxon>Orchesellidae</taxon>
        <taxon>Orchesellinae</taxon>
        <taxon>Orchesella</taxon>
    </lineage>
</organism>
<sequence>MLCLNKRVGSFLVLMSVLSVVLSVNHSVPLNSTNFELVNGSSSNNVFEDEVVEVVGEPSLHNILKDGTSTPPTTTTESETSTILYHWYKLSVPKLILLTLVTLAIPVVFMTLLFWRMHKEKKYLDPNNGALVYRETIIVPSYTIANAQPNPNFNVVQLHNTLFDAPPEYDTAITVKTPEKSESTLPNAASETSNEDDEPPPPSYSTVYI</sequence>
<evidence type="ECO:0000256" key="3">
    <source>
        <dbReference type="SAM" id="SignalP"/>
    </source>
</evidence>
<keyword evidence="5" id="KW-1185">Reference proteome</keyword>
<protein>
    <submittedName>
        <fullName evidence="4">Uncharacterized protein</fullName>
    </submittedName>
</protein>
<evidence type="ECO:0000313" key="5">
    <source>
        <dbReference type="Proteomes" id="UP001642540"/>
    </source>
</evidence>
<comment type="caution">
    <text evidence="4">The sequence shown here is derived from an EMBL/GenBank/DDBJ whole genome shotgun (WGS) entry which is preliminary data.</text>
</comment>
<dbReference type="EMBL" id="CAXLJM020000023">
    <property type="protein sequence ID" value="CAL8088708.1"/>
    <property type="molecule type" value="Genomic_DNA"/>
</dbReference>
<feature type="region of interest" description="Disordered" evidence="1">
    <location>
        <begin position="175"/>
        <end position="209"/>
    </location>
</feature>
<dbReference type="Proteomes" id="UP001642540">
    <property type="component" value="Unassembled WGS sequence"/>
</dbReference>
<reference evidence="4 5" key="1">
    <citation type="submission" date="2024-08" db="EMBL/GenBank/DDBJ databases">
        <authorList>
            <person name="Cucini C."/>
            <person name="Frati F."/>
        </authorList>
    </citation>
    <scope>NUCLEOTIDE SEQUENCE [LARGE SCALE GENOMIC DNA]</scope>
</reference>
<name>A0ABP1Q4G5_9HEXA</name>
<feature type="compositionally biased region" description="Polar residues" evidence="1">
    <location>
        <begin position="183"/>
        <end position="192"/>
    </location>
</feature>
<keyword evidence="2" id="KW-0812">Transmembrane</keyword>
<evidence type="ECO:0000256" key="1">
    <source>
        <dbReference type="SAM" id="MobiDB-lite"/>
    </source>
</evidence>
<proteinExistence type="predicted"/>
<feature type="transmembrane region" description="Helical" evidence="2">
    <location>
        <begin position="95"/>
        <end position="115"/>
    </location>
</feature>
<evidence type="ECO:0000256" key="2">
    <source>
        <dbReference type="SAM" id="Phobius"/>
    </source>
</evidence>
<feature type="chain" id="PRO_5045713109" evidence="3">
    <location>
        <begin position="24"/>
        <end position="209"/>
    </location>
</feature>
<gene>
    <name evidence="4" type="ORF">ODALV1_LOCUS7139</name>
</gene>
<keyword evidence="3" id="KW-0732">Signal</keyword>
<feature type="signal peptide" evidence="3">
    <location>
        <begin position="1"/>
        <end position="23"/>
    </location>
</feature>